<dbReference type="InterPro" id="IPR012340">
    <property type="entry name" value="NA-bd_OB-fold"/>
</dbReference>
<evidence type="ECO:0000259" key="4">
    <source>
        <dbReference type="Pfam" id="PF01336"/>
    </source>
</evidence>
<dbReference type="OrthoDB" id="10568000at2759"/>
<protein>
    <submittedName>
        <fullName evidence="5">Replication protein A 32 kDa subunit</fullName>
    </submittedName>
</protein>
<evidence type="ECO:0000256" key="2">
    <source>
        <dbReference type="ARBA" id="ARBA00023125"/>
    </source>
</evidence>
<dbReference type="PANTHER" id="PTHR13989:SF16">
    <property type="entry name" value="REPLICATION PROTEIN A2"/>
    <property type="match status" value="1"/>
</dbReference>
<dbReference type="GO" id="GO:0005662">
    <property type="term" value="C:DNA replication factor A complex"/>
    <property type="evidence" value="ECO:0007669"/>
    <property type="project" value="TreeGrafter"/>
</dbReference>
<dbReference type="EMBL" id="LXWW01000202">
    <property type="protein sequence ID" value="OAO14912.1"/>
    <property type="molecule type" value="Genomic_DNA"/>
</dbReference>
<comment type="subcellular location">
    <subcellularLocation>
        <location evidence="1">Nucleus</location>
    </subcellularLocation>
</comment>
<dbReference type="PANTHER" id="PTHR13989">
    <property type="entry name" value="REPLICATION PROTEIN A-RELATED"/>
    <property type="match status" value="1"/>
</dbReference>
<organism evidence="5 6">
    <name type="scientific">Blastocystis sp. subtype 1 (strain ATCC 50177 / NandII)</name>
    <dbReference type="NCBI Taxonomy" id="478820"/>
    <lineage>
        <taxon>Eukaryota</taxon>
        <taxon>Sar</taxon>
        <taxon>Stramenopiles</taxon>
        <taxon>Bigyra</taxon>
        <taxon>Opalozoa</taxon>
        <taxon>Opalinata</taxon>
        <taxon>Blastocystidae</taxon>
        <taxon>Blastocystis</taxon>
    </lineage>
</organism>
<evidence type="ECO:0000313" key="6">
    <source>
        <dbReference type="Proteomes" id="UP000078348"/>
    </source>
</evidence>
<comment type="caution">
    <text evidence="5">The sequence shown here is derived from an EMBL/GenBank/DDBJ whole genome shotgun (WGS) entry which is preliminary data.</text>
</comment>
<name>A0A196SFI8_BLAHN</name>
<dbReference type="Proteomes" id="UP000078348">
    <property type="component" value="Unassembled WGS sequence"/>
</dbReference>
<dbReference type="Gene3D" id="2.40.50.140">
    <property type="entry name" value="Nucleic acid-binding proteins"/>
    <property type="match status" value="1"/>
</dbReference>
<accession>A0A196SFI8</accession>
<dbReference type="GO" id="GO:0006289">
    <property type="term" value="P:nucleotide-excision repair"/>
    <property type="evidence" value="ECO:0007669"/>
    <property type="project" value="TreeGrafter"/>
</dbReference>
<keyword evidence="6" id="KW-1185">Reference proteome</keyword>
<keyword evidence="3" id="KW-0539">Nucleus</keyword>
<dbReference type="GO" id="GO:0000781">
    <property type="term" value="C:chromosome, telomeric region"/>
    <property type="evidence" value="ECO:0007669"/>
    <property type="project" value="TreeGrafter"/>
</dbReference>
<sequence length="262" mass="28686">MDFSDYSFTNNVLTTEWDDVDSLVPSAKESTPAPATNRRQSPLIPISLCHLLKCDVDETGRVSIYNNTTAVVCIVGRLYAAETKANCTYYSIHDGTGSITARHWSFDSESTSSSLVNHYVKVLGVVKKYKTDISINVQHIAPVSSFNTITLHWLAVLQVARSLAASQPLAVNRQPVRASAPLQNTIDRYMKPTPAPSVEDAFASGLGDAPLSETQKKVLRVIQEFGLRSTEGVSMATILQNARMLHLSDADVVSLRFDSLIL</sequence>
<dbReference type="GO" id="GO:0035861">
    <property type="term" value="C:site of double-strand break"/>
    <property type="evidence" value="ECO:0007669"/>
    <property type="project" value="TreeGrafter"/>
</dbReference>
<dbReference type="SUPFAM" id="SSF50249">
    <property type="entry name" value="Nucleic acid-binding proteins"/>
    <property type="match status" value="1"/>
</dbReference>
<dbReference type="GO" id="GO:0006260">
    <property type="term" value="P:DNA replication"/>
    <property type="evidence" value="ECO:0007669"/>
    <property type="project" value="TreeGrafter"/>
</dbReference>
<dbReference type="GO" id="GO:0000724">
    <property type="term" value="P:double-strand break repair via homologous recombination"/>
    <property type="evidence" value="ECO:0007669"/>
    <property type="project" value="TreeGrafter"/>
</dbReference>
<dbReference type="InterPro" id="IPR040260">
    <property type="entry name" value="RFA2-like"/>
</dbReference>
<feature type="domain" description="OB" evidence="4">
    <location>
        <begin position="72"/>
        <end position="142"/>
    </location>
</feature>
<dbReference type="STRING" id="478820.A0A196SFI8"/>
<evidence type="ECO:0000313" key="5">
    <source>
        <dbReference type="EMBL" id="OAO14912.1"/>
    </source>
</evidence>
<dbReference type="AlphaFoldDB" id="A0A196SFI8"/>
<keyword evidence="2" id="KW-0238">DNA-binding</keyword>
<evidence type="ECO:0000256" key="3">
    <source>
        <dbReference type="ARBA" id="ARBA00023242"/>
    </source>
</evidence>
<dbReference type="Pfam" id="PF01336">
    <property type="entry name" value="tRNA_anti-codon"/>
    <property type="match status" value="1"/>
</dbReference>
<proteinExistence type="predicted"/>
<dbReference type="InterPro" id="IPR004365">
    <property type="entry name" value="NA-bd_OB_tRNA"/>
</dbReference>
<evidence type="ECO:0000256" key="1">
    <source>
        <dbReference type="ARBA" id="ARBA00004123"/>
    </source>
</evidence>
<gene>
    <name evidence="5" type="ORF">AV274_3421</name>
</gene>
<dbReference type="GO" id="GO:0003697">
    <property type="term" value="F:single-stranded DNA binding"/>
    <property type="evidence" value="ECO:0007669"/>
    <property type="project" value="TreeGrafter"/>
</dbReference>
<reference evidence="5 6" key="1">
    <citation type="submission" date="2016-05" db="EMBL/GenBank/DDBJ databases">
        <title>Nuclear genome of Blastocystis sp. subtype 1 NandII.</title>
        <authorList>
            <person name="Gentekaki E."/>
            <person name="Curtis B."/>
            <person name="Stairs C."/>
            <person name="Eme L."/>
            <person name="Herman E."/>
            <person name="Klimes V."/>
            <person name="Arias M.C."/>
            <person name="Elias M."/>
            <person name="Hilliou F."/>
            <person name="Klute M."/>
            <person name="Malik S.-B."/>
            <person name="Pightling A."/>
            <person name="Rachubinski R."/>
            <person name="Salas D."/>
            <person name="Schlacht A."/>
            <person name="Suga H."/>
            <person name="Archibald J."/>
            <person name="Ball S.G."/>
            <person name="Clark G."/>
            <person name="Dacks J."/>
            <person name="Van Der Giezen M."/>
            <person name="Tsaousis A."/>
            <person name="Roger A."/>
        </authorList>
    </citation>
    <scope>NUCLEOTIDE SEQUENCE [LARGE SCALE GENOMIC DNA]</scope>
    <source>
        <strain evidence="6">ATCC 50177 / NandII</strain>
    </source>
</reference>